<dbReference type="CDD" id="cd22530">
    <property type="entry name" value="KH-II_NusA_arch_rpt1"/>
    <property type="match status" value="1"/>
</dbReference>
<organism evidence="10 11">
    <name type="scientific">Ignisphaera aggregans (strain DSM 17230 / JCM 13409 / AQ1.S1)</name>
    <dbReference type="NCBI Taxonomy" id="583356"/>
    <lineage>
        <taxon>Archaea</taxon>
        <taxon>Thermoproteota</taxon>
        <taxon>Thermoprotei</taxon>
        <taxon>Desulfurococcales</taxon>
        <taxon>Desulfurococcaceae</taxon>
        <taxon>Ignisphaera</taxon>
    </lineage>
</organism>
<dbReference type="Proteomes" id="UP000001304">
    <property type="component" value="Chromosome"/>
</dbReference>
<feature type="domain" description="NusA-like second KH" evidence="9">
    <location>
        <begin position="81"/>
        <end position="142"/>
    </location>
</feature>
<dbReference type="Pfam" id="PF07650">
    <property type="entry name" value="KH_2"/>
    <property type="match status" value="1"/>
</dbReference>
<dbReference type="PROSITE" id="PS50084">
    <property type="entry name" value="KH_TYPE_1"/>
    <property type="match status" value="1"/>
</dbReference>
<evidence type="ECO:0000256" key="2">
    <source>
        <dbReference type="ARBA" id="ARBA00022490"/>
    </source>
</evidence>
<evidence type="ECO:0000256" key="7">
    <source>
        <dbReference type="PROSITE-ProRule" id="PRU00117"/>
    </source>
</evidence>
<dbReference type="GO" id="GO:0031564">
    <property type="term" value="P:transcription antitermination"/>
    <property type="evidence" value="ECO:0007669"/>
    <property type="project" value="InterPro"/>
</dbReference>
<dbReference type="KEGG" id="iag:Igag_1241"/>
<keyword evidence="3 7" id="KW-0694">RNA-binding</keyword>
<dbReference type="CDD" id="cd22531">
    <property type="entry name" value="KH-II_NusA_arch_rpt2"/>
    <property type="match status" value="1"/>
</dbReference>
<dbReference type="HAMAP" id="MF_00945_A">
    <property type="entry name" value="NusA_A"/>
    <property type="match status" value="1"/>
</dbReference>
<comment type="similarity">
    <text evidence="6">Belongs to the NusA family.</text>
</comment>
<dbReference type="HOGENOM" id="CLU_131906_0_0_2"/>
<dbReference type="InterPro" id="IPR010212">
    <property type="entry name" value="NusA_arc"/>
</dbReference>
<dbReference type="SUPFAM" id="SSF54814">
    <property type="entry name" value="Prokaryotic type KH domain (KH-domain type II)"/>
    <property type="match status" value="2"/>
</dbReference>
<accession>E0SPC0</accession>
<keyword evidence="4 6" id="KW-0805">Transcription regulation</keyword>
<dbReference type="NCBIfam" id="TIGR01952">
    <property type="entry name" value="nusA_arch"/>
    <property type="match status" value="1"/>
</dbReference>
<feature type="domain" description="KH type-2" evidence="8">
    <location>
        <begin position="16"/>
        <end position="73"/>
    </location>
</feature>
<comment type="function">
    <text evidence="6">Participates in transcription termination.</text>
</comment>
<comment type="subcellular location">
    <subcellularLocation>
        <location evidence="6">Cytoplasm</location>
    </subcellularLocation>
</comment>
<dbReference type="PANTHER" id="PTHR22648">
    <property type="entry name" value="TRANSCRIPTION TERMINATION FACTOR NUSA"/>
    <property type="match status" value="1"/>
</dbReference>
<dbReference type="Pfam" id="PF26594">
    <property type="entry name" value="KH_NusA_2nd"/>
    <property type="match status" value="1"/>
</dbReference>
<dbReference type="InterPro" id="IPR030842">
    <property type="entry name" value="TF_NusA_bacterial"/>
</dbReference>
<dbReference type="InterPro" id="IPR009019">
    <property type="entry name" value="KH_sf_prok-type"/>
</dbReference>
<dbReference type="GO" id="GO:0003723">
    <property type="term" value="F:RNA binding"/>
    <property type="evidence" value="ECO:0007669"/>
    <property type="project" value="UniProtKB-UniRule"/>
</dbReference>
<name>E0SPC0_IGNAA</name>
<protein>
    <recommendedName>
        <fullName evidence="6">Probable transcription termination protein NusA</fullName>
    </recommendedName>
</protein>
<reference evidence="10 11" key="1">
    <citation type="journal article" date="2010" name="Stand. Genomic Sci.">
        <title>Complete genome sequence of Ignisphaera aggregans type strain (AQ1.S1).</title>
        <authorList>
            <person name="Goker M."/>
            <person name="Held B."/>
            <person name="Lapidus A."/>
            <person name="Nolan M."/>
            <person name="Spring S."/>
            <person name="Yasawong M."/>
            <person name="Lucas S."/>
            <person name="Glavina Del Rio T."/>
            <person name="Tice H."/>
            <person name="Cheng J.F."/>
            <person name="Goodwin L."/>
            <person name="Tapia R."/>
            <person name="Pitluck S."/>
            <person name="Liolios K."/>
            <person name="Ivanova N."/>
            <person name="Mavromatis K."/>
            <person name="Mikhailova N."/>
            <person name="Pati A."/>
            <person name="Chen A."/>
            <person name="Palaniappan K."/>
            <person name="Brambilla E."/>
            <person name="Land M."/>
            <person name="Hauser L."/>
            <person name="Chang Y.J."/>
            <person name="Jeffries C.D."/>
            <person name="Brettin T."/>
            <person name="Detter J.C."/>
            <person name="Han C."/>
            <person name="Rohde M."/>
            <person name="Sikorski J."/>
            <person name="Woyke T."/>
            <person name="Bristow J."/>
            <person name="Eisen J.A."/>
            <person name="Markowitz V."/>
            <person name="Hugenholtz P."/>
            <person name="Kyrpides N.C."/>
            <person name="Klenk H.P."/>
        </authorList>
    </citation>
    <scope>NUCLEOTIDE SEQUENCE [LARGE SCALE GENOMIC DNA]</scope>
    <source>
        <strain evidence="11">DSM 17230 / JCM 13409 / AQ1.S1</strain>
    </source>
</reference>
<keyword evidence="11" id="KW-1185">Reference proteome</keyword>
<evidence type="ECO:0000256" key="3">
    <source>
        <dbReference type="ARBA" id="ARBA00022884"/>
    </source>
</evidence>
<evidence type="ECO:0000256" key="6">
    <source>
        <dbReference type="HAMAP-Rule" id="MF_00945"/>
    </source>
</evidence>
<keyword evidence="2 6" id="KW-0963">Cytoplasm</keyword>
<dbReference type="EMBL" id="CP002098">
    <property type="protein sequence ID" value="ADM28047.1"/>
    <property type="molecule type" value="Genomic_DNA"/>
</dbReference>
<dbReference type="GO" id="GO:0005829">
    <property type="term" value="C:cytosol"/>
    <property type="evidence" value="ECO:0007669"/>
    <property type="project" value="TreeGrafter"/>
</dbReference>
<dbReference type="Gene3D" id="3.30.300.20">
    <property type="match status" value="2"/>
</dbReference>
<sequence>MKPQINVKLTMEEMRYMSLFQDITGVTPKDCIINEELGTVFFVVESDKLGQAIGRKGINVKYLSKLIGKDVEIVGWGNNLEDFVKNIFMPARVQRIQLVEGRDKKIVYVYVDPRDKGIAIGKNGRNVAKARLLLNRYFMIDSVVIV</sequence>
<dbReference type="AlphaFoldDB" id="E0SPC0"/>
<evidence type="ECO:0000256" key="1">
    <source>
        <dbReference type="ARBA" id="ARBA00022472"/>
    </source>
</evidence>
<evidence type="ECO:0000259" key="8">
    <source>
        <dbReference type="Pfam" id="PF07650"/>
    </source>
</evidence>
<keyword evidence="5 6" id="KW-0804">Transcription</keyword>
<dbReference type="InterPro" id="IPR015946">
    <property type="entry name" value="KH_dom-like_a/b"/>
</dbReference>
<gene>
    <name evidence="6" type="primary">nusA</name>
    <name evidence="10" type="ordered locus">Igag_1241</name>
</gene>
<evidence type="ECO:0000256" key="5">
    <source>
        <dbReference type="ARBA" id="ARBA00023163"/>
    </source>
</evidence>
<dbReference type="PANTHER" id="PTHR22648:SF0">
    <property type="entry name" value="TRANSCRIPTION TERMINATION_ANTITERMINATION PROTEIN NUSA"/>
    <property type="match status" value="1"/>
</dbReference>
<dbReference type="InterPro" id="IPR004044">
    <property type="entry name" value="KH_dom_type_2"/>
</dbReference>
<evidence type="ECO:0000259" key="9">
    <source>
        <dbReference type="Pfam" id="PF26594"/>
    </source>
</evidence>
<dbReference type="STRING" id="583356.Igag_1241"/>
<evidence type="ECO:0000313" key="10">
    <source>
        <dbReference type="EMBL" id="ADM28047.1"/>
    </source>
</evidence>
<keyword evidence="1 6" id="KW-0806">Transcription termination</keyword>
<dbReference type="InterPro" id="IPR058582">
    <property type="entry name" value="KH_NusA_2nd"/>
</dbReference>
<evidence type="ECO:0000256" key="4">
    <source>
        <dbReference type="ARBA" id="ARBA00023015"/>
    </source>
</evidence>
<evidence type="ECO:0000313" key="11">
    <source>
        <dbReference type="Proteomes" id="UP000001304"/>
    </source>
</evidence>
<proteinExistence type="inferred from homology"/>
<dbReference type="GO" id="GO:0006353">
    <property type="term" value="P:DNA-templated transcription termination"/>
    <property type="evidence" value="ECO:0007669"/>
    <property type="project" value="UniProtKB-UniRule"/>
</dbReference>